<proteinExistence type="predicted"/>
<gene>
    <name evidence="2" type="ORF">DCHRY22_LOCUS1318</name>
</gene>
<keyword evidence="3" id="KW-1185">Reference proteome</keyword>
<dbReference type="EMBL" id="CAKASE010000043">
    <property type="protein sequence ID" value="CAG9559451.1"/>
    <property type="molecule type" value="Genomic_DNA"/>
</dbReference>
<dbReference type="AlphaFoldDB" id="A0A8J2QC78"/>
<keyword evidence="1" id="KW-0472">Membrane</keyword>
<dbReference type="OrthoDB" id="6932416at2759"/>
<evidence type="ECO:0000256" key="1">
    <source>
        <dbReference type="SAM" id="Phobius"/>
    </source>
</evidence>
<comment type="caution">
    <text evidence="2">The sequence shown here is derived from an EMBL/GenBank/DDBJ whole genome shotgun (WGS) entry which is preliminary data.</text>
</comment>
<evidence type="ECO:0000313" key="3">
    <source>
        <dbReference type="Proteomes" id="UP000789524"/>
    </source>
</evidence>
<protein>
    <submittedName>
        <fullName evidence="2">(African queen) hypothetical protein</fullName>
    </submittedName>
</protein>
<reference evidence="2" key="1">
    <citation type="submission" date="2021-09" db="EMBL/GenBank/DDBJ databases">
        <authorList>
            <person name="Martin H S."/>
        </authorList>
    </citation>
    <scope>NUCLEOTIDE SEQUENCE</scope>
</reference>
<feature type="transmembrane region" description="Helical" evidence="1">
    <location>
        <begin position="6"/>
        <end position="24"/>
    </location>
</feature>
<accession>A0A8J2QC78</accession>
<keyword evidence="1" id="KW-0812">Transmembrane</keyword>
<evidence type="ECO:0000313" key="2">
    <source>
        <dbReference type="EMBL" id="CAG9559451.1"/>
    </source>
</evidence>
<name>A0A8J2QC78_9NEOP</name>
<dbReference type="Proteomes" id="UP000789524">
    <property type="component" value="Unassembled WGS sequence"/>
</dbReference>
<sequence>MCAKKYIFAVFILLVVNAILAMHITEDNIKGSKQVSYEEENSLQDGNTFGYKRSQYEPSNRVRRQISPSPDSKMLIGTFQAIMRPLTADGNILDSYKVDTQNTTDPAE</sequence>
<organism evidence="2 3">
    <name type="scientific">Danaus chrysippus</name>
    <name type="common">African queen</name>
    <dbReference type="NCBI Taxonomy" id="151541"/>
    <lineage>
        <taxon>Eukaryota</taxon>
        <taxon>Metazoa</taxon>
        <taxon>Ecdysozoa</taxon>
        <taxon>Arthropoda</taxon>
        <taxon>Hexapoda</taxon>
        <taxon>Insecta</taxon>
        <taxon>Pterygota</taxon>
        <taxon>Neoptera</taxon>
        <taxon>Endopterygota</taxon>
        <taxon>Lepidoptera</taxon>
        <taxon>Glossata</taxon>
        <taxon>Ditrysia</taxon>
        <taxon>Papilionoidea</taxon>
        <taxon>Nymphalidae</taxon>
        <taxon>Danainae</taxon>
        <taxon>Danaini</taxon>
        <taxon>Danaina</taxon>
        <taxon>Danaus</taxon>
        <taxon>Anosia</taxon>
    </lineage>
</organism>
<keyword evidence="1" id="KW-1133">Transmembrane helix</keyword>